<dbReference type="EMBL" id="JAHXZJ010000001">
    <property type="protein sequence ID" value="KAH0568026.1"/>
    <property type="molecule type" value="Genomic_DNA"/>
</dbReference>
<accession>A0AAV7J8Q9</accession>
<evidence type="ECO:0000313" key="2">
    <source>
        <dbReference type="EMBL" id="KAH0568026.1"/>
    </source>
</evidence>
<dbReference type="Proteomes" id="UP000826195">
    <property type="component" value="Unassembled WGS sequence"/>
</dbReference>
<dbReference type="AlphaFoldDB" id="A0AAV7J8Q9"/>
<name>A0AAV7J8Q9_COTGL</name>
<organism evidence="2 3">
    <name type="scientific">Cotesia glomerata</name>
    <name type="common">Lepidopteran parasitic wasp</name>
    <name type="synonym">Apanteles glomeratus</name>
    <dbReference type="NCBI Taxonomy" id="32391"/>
    <lineage>
        <taxon>Eukaryota</taxon>
        <taxon>Metazoa</taxon>
        <taxon>Ecdysozoa</taxon>
        <taxon>Arthropoda</taxon>
        <taxon>Hexapoda</taxon>
        <taxon>Insecta</taxon>
        <taxon>Pterygota</taxon>
        <taxon>Neoptera</taxon>
        <taxon>Endopterygota</taxon>
        <taxon>Hymenoptera</taxon>
        <taxon>Apocrita</taxon>
        <taxon>Ichneumonoidea</taxon>
        <taxon>Braconidae</taxon>
        <taxon>Microgastrinae</taxon>
        <taxon>Cotesia</taxon>
    </lineage>
</organism>
<feature type="region of interest" description="Disordered" evidence="1">
    <location>
        <begin position="52"/>
        <end position="99"/>
    </location>
</feature>
<gene>
    <name evidence="2" type="ORF">KQX54_017762</name>
</gene>
<comment type="caution">
    <text evidence="2">The sequence shown here is derived from an EMBL/GenBank/DDBJ whole genome shotgun (WGS) entry which is preliminary data.</text>
</comment>
<evidence type="ECO:0000256" key="1">
    <source>
        <dbReference type="SAM" id="MobiDB-lite"/>
    </source>
</evidence>
<evidence type="ECO:0000313" key="3">
    <source>
        <dbReference type="Proteomes" id="UP000826195"/>
    </source>
</evidence>
<reference evidence="2 3" key="1">
    <citation type="journal article" date="2021" name="J. Hered.">
        <title>A chromosome-level genome assembly of the parasitoid wasp, Cotesia glomerata (Hymenoptera: Braconidae).</title>
        <authorList>
            <person name="Pinto B.J."/>
            <person name="Weis J.J."/>
            <person name="Gamble T."/>
            <person name="Ode P.J."/>
            <person name="Paul R."/>
            <person name="Zaspel J.M."/>
        </authorList>
    </citation>
    <scope>NUCLEOTIDE SEQUENCE [LARGE SCALE GENOMIC DNA]</scope>
    <source>
        <strain evidence="2">CgM1</strain>
    </source>
</reference>
<sequence>MAEQNLKNEKENTAEEKILIALRDRSGKLKKNSVGKYLFVLNPGGIIIPVSPKKVRSEDQDSDQDQDSSFNSTLSTEKSSDDEVHWNDERLENIDIRQE</sequence>
<feature type="compositionally biased region" description="Basic and acidic residues" evidence="1">
    <location>
        <begin position="78"/>
        <end position="99"/>
    </location>
</feature>
<proteinExistence type="predicted"/>
<protein>
    <submittedName>
        <fullName evidence="2">Uncharacterized protein</fullName>
    </submittedName>
</protein>
<keyword evidence="3" id="KW-1185">Reference proteome</keyword>